<evidence type="ECO:0000313" key="1">
    <source>
        <dbReference type="EMBL" id="WZJ20792.1"/>
    </source>
</evidence>
<dbReference type="Proteomes" id="UP001479520">
    <property type="component" value="Chromosome"/>
</dbReference>
<dbReference type="RefSeq" id="WP_341743367.1">
    <property type="nucleotide sequence ID" value="NZ_CP151406.1"/>
</dbReference>
<reference evidence="1 2" key="1">
    <citation type="submission" date="2024-04" db="EMBL/GenBank/DDBJ databases">
        <title>Dissimilatory iodate-reducing microorganisms contribute to the enrichment of iodine in groundwater.</title>
        <authorList>
            <person name="Jiang Z."/>
        </authorList>
    </citation>
    <scope>NUCLEOTIDE SEQUENCE [LARGE SCALE GENOMIC DNA]</scope>
    <source>
        <strain evidence="1 2">NCP973</strain>
    </source>
</reference>
<keyword evidence="2" id="KW-1185">Reference proteome</keyword>
<sequence>MRHFTPDNIDVLAVSAISAAAYLDACDQGDQTTQLDPRCYQACGKVLREIFSMLDPAIHFPVLIEQSAAAREVAESLRIGKLISISRLAYYPELSILLNRASV</sequence>
<protein>
    <submittedName>
        <fullName evidence="1">Uncharacterized protein</fullName>
    </submittedName>
</protein>
<evidence type="ECO:0000313" key="2">
    <source>
        <dbReference type="Proteomes" id="UP001479520"/>
    </source>
</evidence>
<gene>
    <name evidence="1" type="ORF">AADV58_12670</name>
</gene>
<organism evidence="1 2">
    <name type="scientific">Azonexus hydrophilus</name>
    <dbReference type="NCBI Taxonomy" id="418702"/>
    <lineage>
        <taxon>Bacteria</taxon>
        <taxon>Pseudomonadati</taxon>
        <taxon>Pseudomonadota</taxon>
        <taxon>Betaproteobacteria</taxon>
        <taxon>Rhodocyclales</taxon>
        <taxon>Azonexaceae</taxon>
        <taxon>Azonexus</taxon>
    </lineage>
</organism>
<dbReference type="EMBL" id="CP151406">
    <property type="protein sequence ID" value="WZJ20792.1"/>
    <property type="molecule type" value="Genomic_DNA"/>
</dbReference>
<accession>A0ABZ2XFU7</accession>
<name>A0ABZ2XFU7_9RHOO</name>
<proteinExistence type="predicted"/>